<dbReference type="GO" id="GO:0005730">
    <property type="term" value="C:nucleolus"/>
    <property type="evidence" value="ECO:0007669"/>
    <property type="project" value="UniProtKB-SubCell"/>
</dbReference>
<dbReference type="InterPro" id="IPR026258">
    <property type="entry name" value="SRP68"/>
</dbReference>
<accession>A0AA36N6U8</accession>
<comment type="subcellular location">
    <subcellularLocation>
        <location evidence="1 10">Cytoplasm</location>
    </subcellularLocation>
    <subcellularLocation>
        <location evidence="2">Nucleus</location>
        <location evidence="2">Nucleolus</location>
    </subcellularLocation>
</comment>
<evidence type="ECO:0000256" key="5">
    <source>
        <dbReference type="ARBA" id="ARBA00022884"/>
    </source>
</evidence>
<evidence type="ECO:0000256" key="7">
    <source>
        <dbReference type="ARBA" id="ARBA00023242"/>
    </source>
</evidence>
<dbReference type="GO" id="GO:0006614">
    <property type="term" value="P:SRP-dependent cotranslational protein targeting to membrane"/>
    <property type="evidence" value="ECO:0007669"/>
    <property type="project" value="InterPro"/>
</dbReference>
<dbReference type="GO" id="GO:0005047">
    <property type="term" value="F:signal recognition particle binding"/>
    <property type="evidence" value="ECO:0007669"/>
    <property type="project" value="InterPro"/>
</dbReference>
<keyword evidence="12" id="KW-1185">Reference proteome</keyword>
<reference evidence="11" key="1">
    <citation type="submission" date="2023-08" db="EMBL/GenBank/DDBJ databases">
        <authorList>
            <person name="Chen Y."/>
            <person name="Shah S."/>
            <person name="Dougan E. K."/>
            <person name="Thang M."/>
            <person name="Chan C."/>
        </authorList>
    </citation>
    <scope>NUCLEOTIDE SEQUENCE</scope>
</reference>
<dbReference type="CDD" id="cd15481">
    <property type="entry name" value="SRP68-RBD"/>
    <property type="match status" value="1"/>
</dbReference>
<dbReference type="PANTHER" id="PTHR12860:SF0">
    <property type="entry name" value="SIGNAL RECOGNITION PARTICLE SUBUNIT SRP68"/>
    <property type="match status" value="1"/>
</dbReference>
<comment type="function">
    <text evidence="10">Component of the signal recognition particle (SRP) complex, a ribonucleoprotein complex that mediates the cotranslational targeting of secretory and membrane proteins to the endoplasmic reticulum (ER). The SRP complex interacts with the signal sequence in nascent secretory and membrane proteins and directs them to the membrane of the ER.</text>
</comment>
<dbReference type="InterPro" id="IPR034652">
    <property type="entry name" value="SRP68-RBD"/>
</dbReference>
<dbReference type="EMBL" id="CAUJNA010002380">
    <property type="protein sequence ID" value="CAJ1392650.1"/>
    <property type="molecule type" value="Genomic_DNA"/>
</dbReference>
<keyword evidence="5 10" id="KW-0694">RNA-binding</keyword>
<gene>
    <name evidence="11" type="ORF">EVOR1521_LOCUS17696</name>
</gene>
<evidence type="ECO:0000256" key="2">
    <source>
        <dbReference type="ARBA" id="ARBA00004604"/>
    </source>
</evidence>
<dbReference type="Gene3D" id="1.10.3450.40">
    <property type="entry name" value="Signal recognition particle, SRP68 subunit, RNA-binding domain"/>
    <property type="match status" value="1"/>
</dbReference>
<keyword evidence="4 10" id="KW-0963">Cytoplasm</keyword>
<dbReference type="GO" id="GO:0030942">
    <property type="term" value="F:endoplasmic reticulum signal peptide binding"/>
    <property type="evidence" value="ECO:0007669"/>
    <property type="project" value="InterPro"/>
</dbReference>
<name>A0AA36N6U8_9DINO</name>
<sequence>MASETPEAQEEPQAPTHEPFSMKLLSTVQEHRSLNGLRHNDHLRYRQYCSRRLRRLYTGLRFTHGKTRFKQVPFPENIEDAKWVCIPLVQTERAWAFGVQLKADNAAASADNLRWRRHSERKFRKAHFYAQHLESVCKVHFDQRTQLEAEAYAAYISGTWLKERENWAEAKTKLARCKKLCEHFQLGADQAEAAALRTYLEELAPMLRECRYNLGEGEEEEDALKVAAGKKIAQERSPSSPKSACWATLSEAVQGDMVYRGHPVSIPSDKIRSTVMSCLESAKALQADTDSQDGGPVATEKYGELSVNFGDVLKDVRGEMMAAGADADIAEWRIAEAFIREVSIGLSAERNLMLLRGHLAKMDDIEDVNSIDSRRHCRPEEGMRFCELVKEDLAALTELPESSGEFEAALTAYKKVIQDYRCLYLALCHTAIGKLLEAAALLDLLSNRIEEAGNEGPLPRLQKLFQQMQEPLQSRVARWRCRVLVLLAKAHKKKQESEVEEPTAAEQTKAKQDPLATFPPTFRDVPCKPLLFDLAFPCIQPPNLDEILPKKQEGKGRQAVAAVAGALGGLGSRLGGWMGRK</sequence>
<dbReference type="Pfam" id="PF16969">
    <property type="entry name" value="SRP68"/>
    <property type="match status" value="1"/>
</dbReference>
<evidence type="ECO:0000256" key="9">
    <source>
        <dbReference type="ARBA" id="ARBA00029498"/>
    </source>
</evidence>
<dbReference type="GO" id="GO:0008312">
    <property type="term" value="F:7S RNA binding"/>
    <property type="evidence" value="ECO:0007669"/>
    <property type="project" value="InterPro"/>
</dbReference>
<evidence type="ECO:0000256" key="3">
    <source>
        <dbReference type="ARBA" id="ARBA00009352"/>
    </source>
</evidence>
<evidence type="ECO:0000256" key="6">
    <source>
        <dbReference type="ARBA" id="ARBA00023135"/>
    </source>
</evidence>
<evidence type="ECO:0000256" key="4">
    <source>
        <dbReference type="ARBA" id="ARBA00022490"/>
    </source>
</evidence>
<dbReference type="GO" id="GO:0005786">
    <property type="term" value="C:signal recognition particle, endoplasmic reticulum targeting"/>
    <property type="evidence" value="ECO:0007669"/>
    <property type="project" value="UniProtKB-KW"/>
</dbReference>
<keyword evidence="7" id="KW-0539">Nucleus</keyword>
<evidence type="ECO:0000313" key="11">
    <source>
        <dbReference type="EMBL" id="CAJ1392650.1"/>
    </source>
</evidence>
<proteinExistence type="inferred from homology"/>
<protein>
    <recommendedName>
        <fullName evidence="9 10">Signal recognition particle subunit SRP68</fullName>
        <shortName evidence="10">SRP68</shortName>
    </recommendedName>
</protein>
<dbReference type="Proteomes" id="UP001178507">
    <property type="component" value="Unassembled WGS sequence"/>
</dbReference>
<evidence type="ECO:0000256" key="10">
    <source>
        <dbReference type="PIRNR" id="PIRNR038995"/>
    </source>
</evidence>
<keyword evidence="6 10" id="KW-0733">Signal recognition particle</keyword>
<comment type="caution">
    <text evidence="11">The sequence shown here is derived from an EMBL/GenBank/DDBJ whole genome shotgun (WGS) entry which is preliminary data.</text>
</comment>
<keyword evidence="8 10" id="KW-0687">Ribonucleoprotein</keyword>
<dbReference type="AlphaFoldDB" id="A0AA36N6U8"/>
<dbReference type="PANTHER" id="PTHR12860">
    <property type="entry name" value="SIGNAL RECOGNITION PARTICLE 68 KDA PROTEIN"/>
    <property type="match status" value="1"/>
</dbReference>
<dbReference type="PIRSF" id="PIRSF038995">
    <property type="entry name" value="SRP68"/>
    <property type="match status" value="1"/>
</dbReference>
<dbReference type="InterPro" id="IPR038253">
    <property type="entry name" value="SRP68_N_sf"/>
</dbReference>
<evidence type="ECO:0000256" key="8">
    <source>
        <dbReference type="ARBA" id="ARBA00023274"/>
    </source>
</evidence>
<comment type="similarity">
    <text evidence="3 10">Belongs to the SRP68 family.</text>
</comment>
<evidence type="ECO:0000313" key="12">
    <source>
        <dbReference type="Proteomes" id="UP001178507"/>
    </source>
</evidence>
<organism evidence="11 12">
    <name type="scientific">Effrenium voratum</name>
    <dbReference type="NCBI Taxonomy" id="2562239"/>
    <lineage>
        <taxon>Eukaryota</taxon>
        <taxon>Sar</taxon>
        <taxon>Alveolata</taxon>
        <taxon>Dinophyceae</taxon>
        <taxon>Suessiales</taxon>
        <taxon>Symbiodiniaceae</taxon>
        <taxon>Effrenium</taxon>
    </lineage>
</organism>
<evidence type="ECO:0000256" key="1">
    <source>
        <dbReference type="ARBA" id="ARBA00004496"/>
    </source>
</evidence>